<dbReference type="NCBIfam" id="NF041120">
    <property type="entry name" value="RqcH_arch"/>
    <property type="match status" value="1"/>
</dbReference>
<evidence type="ECO:0000313" key="3">
    <source>
        <dbReference type="EMBL" id="HEW52786.1"/>
    </source>
</evidence>
<reference evidence="3" key="1">
    <citation type="journal article" date="2020" name="mSystems">
        <title>Genome- and Community-Level Interaction Insights into Carbon Utilization and Element Cycling Functions of Hydrothermarchaeota in Hydrothermal Sediment.</title>
        <authorList>
            <person name="Zhou Z."/>
            <person name="Liu Y."/>
            <person name="Xu W."/>
            <person name="Pan J."/>
            <person name="Luo Z.H."/>
            <person name="Li M."/>
        </authorList>
    </citation>
    <scope>NUCLEOTIDE SEQUENCE [LARGE SCALE GENOMIC DNA]</scope>
    <source>
        <strain evidence="3">SpSt-16</strain>
    </source>
</reference>
<dbReference type="Gene3D" id="2.30.310.10">
    <property type="entry name" value="ibrinogen binding protein from staphylococcus aureus domain"/>
    <property type="match status" value="1"/>
</dbReference>
<protein>
    <submittedName>
        <fullName evidence="3">Fibronectin-binding domain-containing protein</fullName>
    </submittedName>
</protein>
<dbReference type="PANTHER" id="PTHR15239:SF6">
    <property type="entry name" value="RIBOSOME QUALITY CONTROL COMPLEX SUBUNIT NEMF"/>
    <property type="match status" value="1"/>
</dbReference>
<gene>
    <name evidence="3" type="ORF">ENO77_01225</name>
</gene>
<dbReference type="InterPro" id="IPR051608">
    <property type="entry name" value="RQC_Subunit_NEMF"/>
</dbReference>
<dbReference type="EMBL" id="DSGT01000003">
    <property type="protein sequence ID" value="HEW52786.1"/>
    <property type="molecule type" value="Genomic_DNA"/>
</dbReference>
<dbReference type="GO" id="GO:0000049">
    <property type="term" value="F:tRNA binding"/>
    <property type="evidence" value="ECO:0007669"/>
    <property type="project" value="TreeGrafter"/>
</dbReference>
<dbReference type="Pfam" id="PF05833">
    <property type="entry name" value="NFACT_N"/>
    <property type="match status" value="1"/>
</dbReference>
<dbReference type="InterPro" id="IPR008532">
    <property type="entry name" value="NFACT_RNA-bd"/>
</dbReference>
<comment type="caution">
    <text evidence="3">The sequence shown here is derived from an EMBL/GenBank/DDBJ whole genome shotgun (WGS) entry which is preliminary data.</text>
</comment>
<sequence length="673" mass="77051">MTPQVQPRKKNSMSWLDLKIWLKEQHELLEHSYVDNLYYIDLGPIIIMKMYNSLKGFSYWFIIEPSKRVSISFTDLKPEKIDTKVQAVWRALLKNCLVMNVTQIPCERILSLTVDCRGSLRKLVVELLPRGVICVLDSEEKILLCNEYKNMRDRSIRPGHKYQLPPTTNKCLETPSKVIQSIDTSNMDITRFLIRELGAPPEIAEAIAILCNLKNKNVSDITNSDVVCIDDLYNDFIKFHRELAPCIVYNSQGDAIGFYPFVLPQFKNHADKIEIYPTINEAINKYFEESLRSTLLTATSQELKSKIESIKHAMNKIDRQIAEMKNELSRLSAKIAAIESNYAELEHIHECVVNTVKTSGWDQVKECGPIIDIAPNKGIYRVEVGSITLELDVKKNFIENYNSLRKNIAGLKKSISRAEKEKELLNTKLQELTRELEIKESRLDQKLSRRLEWYESYIWYVTSRGFLVIGGKDASQNIKIVRKIVEPHDIVLHADIHGASTVVIKSQNKNVDKESIYEAAVIAACYSKAWKLKIMSIDVFWVYGYQISLSAPPGQYLPKGSYMVYGEKNYIRNVELRLAIGVELVDHFIRTIIGPEKVIDNRALAYFVVIPGDDNPIDIAKEFIEFLKLNNLDKISELLDPNEIAQKIPGKSAIVRKVIKVSNKIQRTGTEHA</sequence>
<evidence type="ECO:0000259" key="2">
    <source>
        <dbReference type="Pfam" id="PF05670"/>
    </source>
</evidence>
<dbReference type="PANTHER" id="PTHR15239">
    <property type="entry name" value="NUCLEAR EXPORT MEDIATOR FACTOR NEMF"/>
    <property type="match status" value="1"/>
</dbReference>
<accession>A0A7C2V926</accession>
<feature type="coiled-coil region" evidence="1">
    <location>
        <begin position="300"/>
        <end position="348"/>
    </location>
</feature>
<evidence type="ECO:0000256" key="1">
    <source>
        <dbReference type="SAM" id="Coils"/>
    </source>
</evidence>
<dbReference type="GO" id="GO:1990112">
    <property type="term" value="C:RQC complex"/>
    <property type="evidence" value="ECO:0007669"/>
    <property type="project" value="TreeGrafter"/>
</dbReference>
<proteinExistence type="predicted"/>
<name>A0A7C2V926_9CREN</name>
<dbReference type="AlphaFoldDB" id="A0A7C2V926"/>
<organism evidence="3">
    <name type="scientific">Ignisphaera aggregans</name>
    <dbReference type="NCBI Taxonomy" id="334771"/>
    <lineage>
        <taxon>Archaea</taxon>
        <taxon>Thermoproteota</taxon>
        <taxon>Thermoprotei</taxon>
        <taxon>Desulfurococcales</taxon>
        <taxon>Desulfurococcaceae</taxon>
        <taxon>Ignisphaera</taxon>
    </lineage>
</organism>
<feature type="coiled-coil region" evidence="1">
    <location>
        <begin position="394"/>
        <end position="449"/>
    </location>
</feature>
<dbReference type="Pfam" id="PF05670">
    <property type="entry name" value="NFACT-R_1"/>
    <property type="match status" value="1"/>
</dbReference>
<dbReference type="GO" id="GO:0072344">
    <property type="term" value="P:rescue of stalled ribosome"/>
    <property type="evidence" value="ECO:0007669"/>
    <property type="project" value="TreeGrafter"/>
</dbReference>
<dbReference type="GO" id="GO:0043023">
    <property type="term" value="F:ribosomal large subunit binding"/>
    <property type="evidence" value="ECO:0007669"/>
    <property type="project" value="TreeGrafter"/>
</dbReference>
<feature type="domain" description="NFACT RNA-binding" evidence="2">
    <location>
        <begin position="457"/>
        <end position="566"/>
    </location>
</feature>
<keyword evidence="1" id="KW-0175">Coiled coil</keyword>